<organism evidence="2 3">
    <name type="scientific">Paucilactobacillus vaccinostercus DSM 20634</name>
    <dbReference type="NCBI Taxonomy" id="1423813"/>
    <lineage>
        <taxon>Bacteria</taxon>
        <taxon>Bacillati</taxon>
        <taxon>Bacillota</taxon>
        <taxon>Bacilli</taxon>
        <taxon>Lactobacillales</taxon>
        <taxon>Lactobacillaceae</taxon>
        <taxon>Paucilactobacillus</taxon>
    </lineage>
</organism>
<keyword evidence="3" id="KW-1185">Reference proteome</keyword>
<dbReference type="SUPFAM" id="SSF55729">
    <property type="entry name" value="Acyl-CoA N-acyltransferases (Nat)"/>
    <property type="match status" value="1"/>
</dbReference>
<gene>
    <name evidence="2" type="ORF">FC26_GL001698</name>
</gene>
<protein>
    <submittedName>
        <fullName evidence="2">GNAT family acetyltransferase</fullName>
    </submittedName>
</protein>
<evidence type="ECO:0000259" key="1">
    <source>
        <dbReference type="PROSITE" id="PS51186"/>
    </source>
</evidence>
<feature type="domain" description="N-acetyltransferase" evidence="1">
    <location>
        <begin position="1"/>
        <end position="144"/>
    </location>
</feature>
<dbReference type="EMBL" id="AYYY01000025">
    <property type="protein sequence ID" value="KRM61621.1"/>
    <property type="molecule type" value="Genomic_DNA"/>
</dbReference>
<dbReference type="Gene3D" id="3.40.630.30">
    <property type="match status" value="1"/>
</dbReference>
<evidence type="ECO:0000313" key="3">
    <source>
        <dbReference type="Proteomes" id="UP000051733"/>
    </source>
</evidence>
<dbReference type="InterPro" id="IPR016181">
    <property type="entry name" value="Acyl_CoA_acyltransferase"/>
</dbReference>
<dbReference type="RefSeq" id="WP_057778928.1">
    <property type="nucleotide sequence ID" value="NZ_AYYY01000025.1"/>
</dbReference>
<name>A0A0R2A516_9LACO</name>
<dbReference type="InterPro" id="IPR000182">
    <property type="entry name" value="GNAT_dom"/>
</dbReference>
<comment type="caution">
    <text evidence="2">The sequence shown here is derived from an EMBL/GenBank/DDBJ whole genome shotgun (WGS) entry which is preliminary data.</text>
</comment>
<dbReference type="GO" id="GO:0016747">
    <property type="term" value="F:acyltransferase activity, transferring groups other than amino-acyl groups"/>
    <property type="evidence" value="ECO:0007669"/>
    <property type="project" value="InterPro"/>
</dbReference>
<proteinExistence type="predicted"/>
<dbReference type="STRING" id="1423813.FC26_GL001698"/>
<dbReference type="OrthoDB" id="9796171at2"/>
<dbReference type="PATRIC" id="fig|1423813.3.peg.1725"/>
<accession>A0A0R2A516</accession>
<sequence length="144" mass="15855">MEIKQVTGKSGAVFEDALAIRLAVFVREQGVPEALEKDNDDAIATHYVGYVAGQPVVTLRTVLTDQRLHIQRVATIQSARHHGYAATLMTHVLDQAQADDHVQSAYLGAQLTALGFYDRLGFTPHGDVFEEAGIMHRQMVKSLK</sequence>
<keyword evidence="2" id="KW-0808">Transferase</keyword>
<evidence type="ECO:0000313" key="2">
    <source>
        <dbReference type="EMBL" id="KRM61621.1"/>
    </source>
</evidence>
<dbReference type="AlphaFoldDB" id="A0A0R2A516"/>
<dbReference type="Pfam" id="PF13673">
    <property type="entry name" value="Acetyltransf_10"/>
    <property type="match status" value="1"/>
</dbReference>
<dbReference type="PROSITE" id="PS51186">
    <property type="entry name" value="GNAT"/>
    <property type="match status" value="1"/>
</dbReference>
<reference evidence="2 3" key="1">
    <citation type="journal article" date="2015" name="Genome Announc.">
        <title>Expanding the biotechnology potential of lactobacilli through comparative genomics of 213 strains and associated genera.</title>
        <authorList>
            <person name="Sun Z."/>
            <person name="Harris H.M."/>
            <person name="McCann A."/>
            <person name="Guo C."/>
            <person name="Argimon S."/>
            <person name="Zhang W."/>
            <person name="Yang X."/>
            <person name="Jeffery I.B."/>
            <person name="Cooney J.C."/>
            <person name="Kagawa T.F."/>
            <person name="Liu W."/>
            <person name="Song Y."/>
            <person name="Salvetti E."/>
            <person name="Wrobel A."/>
            <person name="Rasinkangas P."/>
            <person name="Parkhill J."/>
            <person name="Rea M.C."/>
            <person name="O'Sullivan O."/>
            <person name="Ritari J."/>
            <person name="Douillard F.P."/>
            <person name="Paul Ross R."/>
            <person name="Yang R."/>
            <person name="Briner A.E."/>
            <person name="Felis G.E."/>
            <person name="de Vos W.M."/>
            <person name="Barrangou R."/>
            <person name="Klaenhammer T.R."/>
            <person name="Caufield P.W."/>
            <person name="Cui Y."/>
            <person name="Zhang H."/>
            <person name="O'Toole P.W."/>
        </authorList>
    </citation>
    <scope>NUCLEOTIDE SEQUENCE [LARGE SCALE GENOMIC DNA]</scope>
    <source>
        <strain evidence="2 3">DSM 20634</strain>
    </source>
</reference>
<dbReference type="Proteomes" id="UP000051733">
    <property type="component" value="Unassembled WGS sequence"/>
</dbReference>